<feature type="transmembrane region" description="Helical" evidence="1">
    <location>
        <begin position="69"/>
        <end position="92"/>
    </location>
</feature>
<dbReference type="OrthoDB" id="44221at2157"/>
<sequence length="94" mass="10853">MFEVWYISITLAVLSVIFSAFINYEIIRLRNEFTSKLTSILVTISALLLISSILDLSSFIMWSSNKNPIYVYPSLLIGLFTTLTIILLYYFVKQ</sequence>
<accession>A0A1W6K3H7</accession>
<gene>
    <name evidence="2" type="ORF">B6F84_06210</name>
</gene>
<dbReference type="AlphaFoldDB" id="A0A1W6K3H7"/>
<evidence type="ECO:0000313" key="3">
    <source>
        <dbReference type="Proteomes" id="UP000193404"/>
    </source>
</evidence>
<keyword evidence="1" id="KW-1133">Transmembrane helix</keyword>
<dbReference type="RefSeq" id="WP_148691445.1">
    <property type="nucleotide sequence ID" value="NZ_CP020477.1"/>
</dbReference>
<name>A0A1W6K3H7_9CREN</name>
<dbReference type="Proteomes" id="UP000193404">
    <property type="component" value="Chromosome"/>
</dbReference>
<evidence type="ECO:0000256" key="1">
    <source>
        <dbReference type="SAM" id="Phobius"/>
    </source>
</evidence>
<proteinExistence type="predicted"/>
<reference evidence="2 3" key="1">
    <citation type="submission" date="2017-03" db="EMBL/GenBank/DDBJ databases">
        <title>Sulfur activation and transportation mechanism of thermophilic Archaea Acidianus manzaensis YN-25.</title>
        <authorList>
            <person name="Ma Y."/>
            <person name="Yang Y."/>
            <person name="Xia J."/>
        </authorList>
    </citation>
    <scope>NUCLEOTIDE SEQUENCE [LARGE SCALE GENOMIC DNA]</scope>
    <source>
        <strain evidence="2 3">YN-25</strain>
    </source>
</reference>
<keyword evidence="1" id="KW-0472">Membrane</keyword>
<organism evidence="2 3">
    <name type="scientific">Acidianus manzaensis</name>
    <dbReference type="NCBI Taxonomy" id="282676"/>
    <lineage>
        <taxon>Archaea</taxon>
        <taxon>Thermoproteota</taxon>
        <taxon>Thermoprotei</taxon>
        <taxon>Sulfolobales</taxon>
        <taxon>Sulfolobaceae</taxon>
        <taxon>Acidianus</taxon>
    </lineage>
</organism>
<dbReference type="KEGG" id="aman:B6F84_06210"/>
<dbReference type="STRING" id="282676.B6F84_06210"/>
<protein>
    <submittedName>
        <fullName evidence="2">Uncharacterized protein</fullName>
    </submittedName>
</protein>
<feature type="transmembrane region" description="Helical" evidence="1">
    <location>
        <begin position="39"/>
        <end position="63"/>
    </location>
</feature>
<evidence type="ECO:0000313" key="2">
    <source>
        <dbReference type="EMBL" id="ARM77089.1"/>
    </source>
</evidence>
<keyword evidence="1" id="KW-0812">Transmembrane</keyword>
<dbReference type="EMBL" id="CP020477">
    <property type="protein sequence ID" value="ARM77089.1"/>
    <property type="molecule type" value="Genomic_DNA"/>
</dbReference>
<feature type="transmembrane region" description="Helical" evidence="1">
    <location>
        <begin position="6"/>
        <end position="27"/>
    </location>
</feature>
<keyword evidence="3" id="KW-1185">Reference proteome</keyword>
<dbReference type="GeneID" id="41590496"/>